<evidence type="ECO:0000256" key="5">
    <source>
        <dbReference type="ARBA" id="ARBA00023242"/>
    </source>
</evidence>
<dbReference type="Pfam" id="PF05699">
    <property type="entry name" value="Dimer_Tnp_hAT"/>
    <property type="match status" value="1"/>
</dbReference>
<keyword evidence="2" id="KW-0479">Metal-binding</keyword>
<name>A0A8H3DVB3_9AGAM</name>
<comment type="subcellular location">
    <subcellularLocation>
        <location evidence="1">Nucleus</location>
    </subcellularLocation>
</comment>
<evidence type="ECO:0000313" key="8">
    <source>
        <dbReference type="EMBL" id="CAE7091420.1"/>
    </source>
</evidence>
<dbReference type="AlphaFoldDB" id="A0A8H3DVB3"/>
<keyword evidence="4" id="KW-0862">Zinc</keyword>
<comment type="caution">
    <text evidence="8">The sequence shown here is derived from an EMBL/GenBank/DDBJ whole genome shotgun (WGS) entry which is preliminary data.</text>
</comment>
<dbReference type="Proteomes" id="UP000663827">
    <property type="component" value="Unassembled WGS sequence"/>
</dbReference>
<dbReference type="InterPro" id="IPR008906">
    <property type="entry name" value="HATC_C_dom"/>
</dbReference>
<dbReference type="InterPro" id="IPR012337">
    <property type="entry name" value="RNaseH-like_sf"/>
</dbReference>
<evidence type="ECO:0000259" key="7">
    <source>
        <dbReference type="Pfam" id="PF05699"/>
    </source>
</evidence>
<keyword evidence="3" id="KW-0863">Zinc-finger</keyword>
<evidence type="ECO:0000256" key="1">
    <source>
        <dbReference type="ARBA" id="ARBA00004123"/>
    </source>
</evidence>
<dbReference type="InterPro" id="IPR052035">
    <property type="entry name" value="ZnF_BED_domain_contain"/>
</dbReference>
<dbReference type="PANTHER" id="PTHR46481:SF10">
    <property type="entry name" value="ZINC FINGER BED DOMAIN-CONTAINING PROTEIN 39"/>
    <property type="match status" value="1"/>
</dbReference>
<dbReference type="GO" id="GO:0005634">
    <property type="term" value="C:nucleus"/>
    <property type="evidence" value="ECO:0007669"/>
    <property type="project" value="UniProtKB-SubCell"/>
</dbReference>
<evidence type="ECO:0000256" key="2">
    <source>
        <dbReference type="ARBA" id="ARBA00022723"/>
    </source>
</evidence>
<dbReference type="SUPFAM" id="SSF53098">
    <property type="entry name" value="Ribonuclease H-like"/>
    <property type="match status" value="1"/>
</dbReference>
<evidence type="ECO:0000256" key="4">
    <source>
        <dbReference type="ARBA" id="ARBA00022833"/>
    </source>
</evidence>
<evidence type="ECO:0000313" key="9">
    <source>
        <dbReference type="Proteomes" id="UP000663827"/>
    </source>
</evidence>
<organism evidence="8 9">
    <name type="scientific">Rhizoctonia solani</name>
    <dbReference type="NCBI Taxonomy" id="456999"/>
    <lineage>
        <taxon>Eukaryota</taxon>
        <taxon>Fungi</taxon>
        <taxon>Dikarya</taxon>
        <taxon>Basidiomycota</taxon>
        <taxon>Agaricomycotina</taxon>
        <taxon>Agaricomycetes</taxon>
        <taxon>Cantharellales</taxon>
        <taxon>Ceratobasidiaceae</taxon>
        <taxon>Rhizoctonia</taxon>
    </lineage>
</organism>
<feature type="region of interest" description="Disordered" evidence="6">
    <location>
        <begin position="25"/>
        <end position="93"/>
    </location>
</feature>
<feature type="region of interest" description="Disordered" evidence="6">
    <location>
        <begin position="697"/>
        <end position="719"/>
    </location>
</feature>
<reference evidence="8" key="1">
    <citation type="submission" date="2021-01" db="EMBL/GenBank/DDBJ databases">
        <authorList>
            <person name="Kaushik A."/>
        </authorList>
    </citation>
    <scope>NUCLEOTIDE SEQUENCE</scope>
    <source>
        <strain evidence="8">AG5</strain>
    </source>
</reference>
<dbReference type="EMBL" id="CAJNJQ010000648">
    <property type="protein sequence ID" value="CAE7091420.1"/>
    <property type="molecule type" value="Genomic_DNA"/>
</dbReference>
<dbReference type="PANTHER" id="PTHR46481">
    <property type="entry name" value="ZINC FINGER BED DOMAIN-CONTAINING PROTEIN 4"/>
    <property type="match status" value="1"/>
</dbReference>
<evidence type="ECO:0000256" key="3">
    <source>
        <dbReference type="ARBA" id="ARBA00022771"/>
    </source>
</evidence>
<feature type="domain" description="HAT C-terminal dimerisation" evidence="7">
    <location>
        <begin position="758"/>
        <end position="838"/>
    </location>
</feature>
<accession>A0A8H3DVB3</accession>
<dbReference type="GO" id="GO:0046983">
    <property type="term" value="F:protein dimerization activity"/>
    <property type="evidence" value="ECO:0007669"/>
    <property type="project" value="InterPro"/>
</dbReference>
<proteinExistence type="predicted"/>
<feature type="region of interest" description="Disordered" evidence="6">
    <location>
        <begin position="846"/>
        <end position="869"/>
    </location>
</feature>
<keyword evidence="5" id="KW-0539">Nucleus</keyword>
<sequence length="897" mass="99580">MMHEAPAYPGSNLWPPAYNTYTHHSTTTHYPPSGPGAYVPSSSTPAPAPPEPRKRGRPPGPKRVTSKRSRKQATEAGVGPSAGPTTPPILDEPGLVEAAAPSIPALFAEVHSERPKKPSSELTGGCDCWALVAGTEHKDEPAEAIKAAARLAALAHLKASPSTLRRPDGKIYPRLLCILCLAHVRKLDDASPIIIGGPAELESRGLETISEEITSEGIARYIAELVAEQDLPFNIVHAPTFRRLLCYVGQSNITARDIPERRVIRQAASELSRQEKEQIKYNLRKITGHYEKKVDGKDILVVDLLAFRMVEGVHTGINLGSILFGILSEYQILGKIGTIMLDNASNNNTMMEQLEALMWEAGYIFDKEGSRVRCFPHIVNLAVVAFLDALDRSGVEYYQHQVAQNHNPSQNTNKYLEALQNRPDIRCREIVKALKPGQRKQAFQQLIKEGNEQGFWQIDQEEVEKVMRNGTYVDEVRTVKVAVHLAVRNLLLDVRTRWSSTRNMIKRFLELYPAISRYIEDNQYLLGRFVFSPREFVVLKHILDVLDVAHRAQELLSAEQTPTLALAFPVYNKMLRDWRDLGKRYGALAYAINAARMKIQDYMKESKKSPIHILAMFLNPCIKYTFIDQNWSDEEKVDAREVVKRFMMKYAESRDQQAEAAGKFESSSECLATKSSSALGQGVSNLFEQPKGLSHSLGSSINMGEITPPCSPTPGTSSVFPTTTPARASGTIPTGEPAMSPLRAAIERREHAVALEHDAYLAAPLRPLEQLGKIDMVNHWSTQSTLPVLQAMSRDVLPVQASSVSSERVFSSSKRTCTLARNKLGADTVEMLQILKNSLRQRHRVIQARSKASAPSNLNDGQSDETDGLLESDLMNSLGDYDWDDDAILDTDGDAHC</sequence>
<protein>
    <recommendedName>
        <fullName evidence="7">HAT C-terminal dimerisation domain-containing protein</fullName>
    </recommendedName>
</protein>
<dbReference type="GO" id="GO:0008270">
    <property type="term" value="F:zinc ion binding"/>
    <property type="evidence" value="ECO:0007669"/>
    <property type="project" value="UniProtKB-KW"/>
</dbReference>
<evidence type="ECO:0000256" key="6">
    <source>
        <dbReference type="SAM" id="MobiDB-lite"/>
    </source>
</evidence>
<gene>
    <name evidence="8" type="ORF">RDB_LOCUS32265</name>
</gene>